<dbReference type="STRING" id="44575.SAMN05216419_103419"/>
<dbReference type="Proteomes" id="UP000185062">
    <property type="component" value="Unassembled WGS sequence"/>
</dbReference>
<dbReference type="InterPro" id="IPR035965">
    <property type="entry name" value="PAS-like_dom_sf"/>
</dbReference>
<dbReference type="SUPFAM" id="SSF55785">
    <property type="entry name" value="PYP-like sensor domain (PAS domain)"/>
    <property type="match status" value="1"/>
</dbReference>
<evidence type="ECO:0000259" key="5">
    <source>
        <dbReference type="PROSITE" id="PS50109"/>
    </source>
</evidence>
<dbReference type="CDD" id="cd16917">
    <property type="entry name" value="HATPase_UhpB-NarQ-NarX-like"/>
    <property type="match status" value="1"/>
</dbReference>
<dbReference type="PROSITE" id="PS50112">
    <property type="entry name" value="PAS"/>
    <property type="match status" value="1"/>
</dbReference>
<dbReference type="GO" id="GO:0000155">
    <property type="term" value="F:phosphorelay sensor kinase activity"/>
    <property type="evidence" value="ECO:0007669"/>
    <property type="project" value="InterPro"/>
</dbReference>
<dbReference type="eggNOG" id="COG3851">
    <property type="taxonomic scope" value="Bacteria"/>
</dbReference>
<evidence type="ECO:0000256" key="4">
    <source>
        <dbReference type="SAM" id="Coils"/>
    </source>
</evidence>
<feature type="coiled-coil region" evidence="4">
    <location>
        <begin position="165"/>
        <end position="192"/>
    </location>
</feature>
<dbReference type="GO" id="GO:0046983">
    <property type="term" value="F:protein dimerization activity"/>
    <property type="evidence" value="ECO:0007669"/>
    <property type="project" value="InterPro"/>
</dbReference>
<evidence type="ECO:0000313" key="7">
    <source>
        <dbReference type="EMBL" id="SIO38446.1"/>
    </source>
</evidence>
<dbReference type="GO" id="GO:0016020">
    <property type="term" value="C:membrane"/>
    <property type="evidence" value="ECO:0007669"/>
    <property type="project" value="InterPro"/>
</dbReference>
<organism evidence="7 8">
    <name type="scientific">Nitrosomonas cryotolerans ATCC 49181</name>
    <dbReference type="NCBI Taxonomy" id="1131553"/>
    <lineage>
        <taxon>Bacteria</taxon>
        <taxon>Pseudomonadati</taxon>
        <taxon>Pseudomonadota</taxon>
        <taxon>Betaproteobacteria</taxon>
        <taxon>Nitrosomonadales</taxon>
        <taxon>Nitrosomonadaceae</taxon>
        <taxon>Nitrosomonas</taxon>
    </lineage>
</organism>
<dbReference type="InterPro" id="IPR011712">
    <property type="entry name" value="Sig_transdc_His_kin_sub3_dim/P"/>
</dbReference>
<dbReference type="SMART" id="SM00387">
    <property type="entry name" value="HATPase_c"/>
    <property type="match status" value="1"/>
</dbReference>
<keyword evidence="4" id="KW-0175">Coiled coil</keyword>
<dbReference type="PANTHER" id="PTHR24421">
    <property type="entry name" value="NITRATE/NITRITE SENSOR PROTEIN NARX-RELATED"/>
    <property type="match status" value="1"/>
</dbReference>
<dbReference type="InterPro" id="IPR050482">
    <property type="entry name" value="Sensor_HK_TwoCompSys"/>
</dbReference>
<dbReference type="Gene3D" id="1.20.5.1930">
    <property type="match status" value="1"/>
</dbReference>
<keyword evidence="3" id="KW-0902">Two-component regulatory system</keyword>
<dbReference type="SUPFAM" id="SSF55874">
    <property type="entry name" value="ATPase domain of HSP90 chaperone/DNA topoisomerase II/histidine kinase"/>
    <property type="match status" value="1"/>
</dbReference>
<protein>
    <submittedName>
        <fullName evidence="7">Two-component system, NarL family, sensor histidine kinase UhpB</fullName>
    </submittedName>
</protein>
<dbReference type="AlphaFoldDB" id="A0A1N6J2U7"/>
<sequence length="406" mass="46758">MIHRHNNNRRSDDSEIRSKVELLAELQIRQIELEIQNRELKAAQQQLETTRDRLSDLYDFSPVGYLTLDKTGRVLEINLTGSAMLGEKRASIVGEPLTAYIVQSDSHIFFHYLQQIFNSPSNTIIELRANNAQKFPNTIKHVRLESIMVPGTKTCRTIMTDINQLKETTNRNHELLQENRRLMQNLFKIQEEERRLLARELHDELGQWLTAIYAEAEAILNQSREKGPIHTSAQAISECARKMHEIIHSMLHQLRPALLDSLGLVDALLDLRKHWHAHHPHIALEFKLQGDLNRLGEQINITVFRIIQEALNNIYKHAQASQAKVLLSRRSNKTSIDNNLLLYVEDNGKGYRPDQISKGLGLLGIRERTIAAGGKFTVRSTPDHGTHLHVRLPLSRLNKRRRTDDF</sequence>
<dbReference type="Gene3D" id="3.30.450.20">
    <property type="entry name" value="PAS domain"/>
    <property type="match status" value="1"/>
</dbReference>
<evidence type="ECO:0000256" key="3">
    <source>
        <dbReference type="ARBA" id="ARBA00023012"/>
    </source>
</evidence>
<dbReference type="Pfam" id="PF07730">
    <property type="entry name" value="HisKA_3"/>
    <property type="match status" value="1"/>
</dbReference>
<dbReference type="PANTHER" id="PTHR24421:SF58">
    <property type="entry name" value="SIGNAL TRANSDUCTION HISTIDINE-PROTEIN KINASE_PHOSPHATASE UHPB"/>
    <property type="match status" value="1"/>
</dbReference>
<feature type="domain" description="PAS" evidence="6">
    <location>
        <begin position="50"/>
        <end position="120"/>
    </location>
</feature>
<dbReference type="EMBL" id="FSRO01000001">
    <property type="protein sequence ID" value="SIO38446.1"/>
    <property type="molecule type" value="Genomic_DNA"/>
</dbReference>
<feature type="coiled-coil region" evidence="4">
    <location>
        <begin position="23"/>
        <end position="57"/>
    </location>
</feature>
<dbReference type="Gene3D" id="3.30.565.10">
    <property type="entry name" value="Histidine kinase-like ATPase, C-terminal domain"/>
    <property type="match status" value="1"/>
</dbReference>
<dbReference type="InterPro" id="IPR036890">
    <property type="entry name" value="HATPase_C_sf"/>
</dbReference>
<dbReference type="Pfam" id="PF02518">
    <property type="entry name" value="HATPase_c"/>
    <property type="match status" value="1"/>
</dbReference>
<dbReference type="InterPro" id="IPR003594">
    <property type="entry name" value="HATPase_dom"/>
</dbReference>
<feature type="domain" description="Histidine kinase" evidence="5">
    <location>
        <begin position="200"/>
        <end position="396"/>
    </location>
</feature>
<proteinExistence type="predicted"/>
<dbReference type="PROSITE" id="PS50109">
    <property type="entry name" value="HIS_KIN"/>
    <property type="match status" value="1"/>
</dbReference>
<keyword evidence="1" id="KW-0808">Transferase</keyword>
<dbReference type="InterPro" id="IPR000014">
    <property type="entry name" value="PAS"/>
</dbReference>
<gene>
    <name evidence="7" type="ORF">SAMN02743940_2262</name>
</gene>
<reference evidence="7 8" key="1">
    <citation type="submission" date="2016-12" db="EMBL/GenBank/DDBJ databases">
        <authorList>
            <person name="Song W.-J."/>
            <person name="Kurnit D.M."/>
        </authorList>
    </citation>
    <scope>NUCLEOTIDE SEQUENCE [LARGE SCALE GENOMIC DNA]</scope>
    <source>
        <strain evidence="7 8">ATCC 49181</strain>
    </source>
</reference>
<evidence type="ECO:0000256" key="2">
    <source>
        <dbReference type="ARBA" id="ARBA00022777"/>
    </source>
</evidence>
<dbReference type="SMART" id="SM00091">
    <property type="entry name" value="PAS"/>
    <property type="match status" value="1"/>
</dbReference>
<keyword evidence="8" id="KW-1185">Reference proteome</keyword>
<keyword evidence="2 7" id="KW-0418">Kinase</keyword>
<evidence type="ECO:0000256" key="1">
    <source>
        <dbReference type="ARBA" id="ARBA00022679"/>
    </source>
</evidence>
<evidence type="ECO:0000259" key="6">
    <source>
        <dbReference type="PROSITE" id="PS50112"/>
    </source>
</evidence>
<dbReference type="RefSeq" id="WP_051537778.1">
    <property type="nucleotide sequence ID" value="NZ_FSRO01000001.1"/>
</dbReference>
<name>A0A1N6J2U7_9PROT</name>
<accession>A0A1N6J2U7</accession>
<dbReference type="InterPro" id="IPR005467">
    <property type="entry name" value="His_kinase_dom"/>
</dbReference>
<evidence type="ECO:0000313" key="8">
    <source>
        <dbReference type="Proteomes" id="UP000185062"/>
    </source>
</evidence>